<feature type="region of interest" description="Disordered" evidence="6">
    <location>
        <begin position="52"/>
        <end position="71"/>
    </location>
</feature>
<dbReference type="GO" id="GO:0000977">
    <property type="term" value="F:RNA polymerase II transcription regulatory region sequence-specific DNA binding"/>
    <property type="evidence" value="ECO:0007669"/>
    <property type="project" value="TreeGrafter"/>
</dbReference>
<evidence type="ECO:0000256" key="4">
    <source>
        <dbReference type="ARBA" id="ARBA00022771"/>
    </source>
</evidence>
<keyword evidence="5" id="KW-0862">Zinc</keyword>
<keyword evidence="7" id="KW-1133">Transmembrane helix</keyword>
<keyword evidence="3" id="KW-0677">Repeat</keyword>
<reference evidence="9" key="1">
    <citation type="submission" date="2020-06" db="EMBL/GenBank/DDBJ databases">
        <title>Draft genome of Bugula neritina, a colonial animal packing powerful symbionts and potential medicines.</title>
        <authorList>
            <person name="Rayko M."/>
        </authorList>
    </citation>
    <scope>NUCLEOTIDE SEQUENCE [LARGE SCALE GENOMIC DNA]</scope>
    <source>
        <strain evidence="9">Kwan_BN1</strain>
    </source>
</reference>
<comment type="caution">
    <text evidence="9">The sequence shown here is derived from an EMBL/GenBank/DDBJ whole genome shotgun (WGS) entry which is preliminary data.</text>
</comment>
<dbReference type="GO" id="GO:0000981">
    <property type="term" value="F:DNA-binding transcription factor activity, RNA polymerase II-specific"/>
    <property type="evidence" value="ECO:0007669"/>
    <property type="project" value="TreeGrafter"/>
</dbReference>
<feature type="domain" description="NF-X1-type" evidence="8">
    <location>
        <begin position="476"/>
        <end position="495"/>
    </location>
</feature>
<dbReference type="EMBL" id="VXIV02002780">
    <property type="protein sequence ID" value="KAF6022952.1"/>
    <property type="molecule type" value="Genomic_DNA"/>
</dbReference>
<feature type="region of interest" description="Disordered" evidence="6">
    <location>
        <begin position="1"/>
        <end position="40"/>
    </location>
</feature>
<dbReference type="InterPro" id="IPR000967">
    <property type="entry name" value="Znf_NFX1"/>
</dbReference>
<dbReference type="PANTHER" id="PTHR12360:SF1">
    <property type="entry name" value="NF-X1-TYPE ZINC FINGER PROTEIN NFXL1"/>
    <property type="match status" value="1"/>
</dbReference>
<feature type="compositionally biased region" description="Polar residues" evidence="6">
    <location>
        <begin position="14"/>
        <end position="33"/>
    </location>
</feature>
<evidence type="ECO:0000256" key="6">
    <source>
        <dbReference type="SAM" id="MobiDB-lite"/>
    </source>
</evidence>
<evidence type="ECO:0000256" key="5">
    <source>
        <dbReference type="ARBA" id="ARBA00022833"/>
    </source>
</evidence>
<keyword evidence="2" id="KW-0479">Metal-binding</keyword>
<dbReference type="AlphaFoldDB" id="A0A7J7J9P2"/>
<keyword evidence="7" id="KW-0472">Membrane</keyword>
<feature type="domain" description="NF-X1-type" evidence="8">
    <location>
        <begin position="746"/>
        <end position="766"/>
    </location>
</feature>
<evidence type="ECO:0000256" key="7">
    <source>
        <dbReference type="SAM" id="Phobius"/>
    </source>
</evidence>
<gene>
    <name evidence="9" type="ORF">EB796_018733</name>
</gene>
<dbReference type="OrthoDB" id="536399at2759"/>
<evidence type="ECO:0000256" key="2">
    <source>
        <dbReference type="ARBA" id="ARBA00022723"/>
    </source>
</evidence>
<evidence type="ECO:0000256" key="1">
    <source>
        <dbReference type="ARBA" id="ARBA00007269"/>
    </source>
</evidence>
<dbReference type="GO" id="GO:0008270">
    <property type="term" value="F:zinc ion binding"/>
    <property type="evidence" value="ECO:0007669"/>
    <property type="project" value="UniProtKB-KW"/>
</dbReference>
<name>A0A7J7J9P2_BUGNE</name>
<dbReference type="SMART" id="SM00438">
    <property type="entry name" value="ZnF_NFX"/>
    <property type="match status" value="10"/>
</dbReference>
<dbReference type="Pfam" id="PF01422">
    <property type="entry name" value="zf-NF-X1"/>
    <property type="match status" value="10"/>
</dbReference>
<feature type="domain" description="NF-X1-type" evidence="8">
    <location>
        <begin position="234"/>
        <end position="252"/>
    </location>
</feature>
<organism evidence="9 10">
    <name type="scientific">Bugula neritina</name>
    <name type="common">Brown bryozoan</name>
    <name type="synonym">Sertularia neritina</name>
    <dbReference type="NCBI Taxonomy" id="10212"/>
    <lineage>
        <taxon>Eukaryota</taxon>
        <taxon>Metazoa</taxon>
        <taxon>Spiralia</taxon>
        <taxon>Lophotrochozoa</taxon>
        <taxon>Bryozoa</taxon>
        <taxon>Gymnolaemata</taxon>
        <taxon>Cheilostomatida</taxon>
        <taxon>Flustrina</taxon>
        <taxon>Buguloidea</taxon>
        <taxon>Bugulidae</taxon>
        <taxon>Bugula</taxon>
    </lineage>
</organism>
<evidence type="ECO:0000313" key="10">
    <source>
        <dbReference type="Proteomes" id="UP000593567"/>
    </source>
</evidence>
<accession>A0A7J7J9P2</accession>
<dbReference type="Proteomes" id="UP000593567">
    <property type="component" value="Unassembled WGS sequence"/>
</dbReference>
<feature type="transmembrane region" description="Helical" evidence="7">
    <location>
        <begin position="856"/>
        <end position="874"/>
    </location>
</feature>
<feature type="domain" description="NF-X1-type" evidence="8">
    <location>
        <begin position="685"/>
        <end position="703"/>
    </location>
</feature>
<feature type="domain" description="NF-X1-type" evidence="8">
    <location>
        <begin position="287"/>
        <end position="306"/>
    </location>
</feature>
<feature type="compositionally biased region" description="Polar residues" evidence="6">
    <location>
        <begin position="800"/>
        <end position="815"/>
    </location>
</feature>
<feature type="domain" description="NF-X1-type" evidence="8">
    <location>
        <begin position="533"/>
        <end position="553"/>
    </location>
</feature>
<proteinExistence type="inferred from homology"/>
<protein>
    <submittedName>
        <fullName evidence="9">NFXL1</fullName>
    </submittedName>
</protein>
<feature type="domain" description="NF-X1-type" evidence="8">
    <location>
        <begin position="396"/>
        <end position="415"/>
    </location>
</feature>
<dbReference type="InterPro" id="IPR034078">
    <property type="entry name" value="NFX1_fam"/>
</dbReference>
<keyword evidence="10" id="KW-1185">Reference proteome</keyword>
<feature type="domain" description="NF-X1-type" evidence="8">
    <location>
        <begin position="644"/>
        <end position="675"/>
    </location>
</feature>
<keyword evidence="4" id="KW-0863">Zinc-finger</keyword>
<feature type="domain" description="NF-X1-type" evidence="8">
    <location>
        <begin position="448"/>
        <end position="468"/>
    </location>
</feature>
<dbReference type="PANTHER" id="PTHR12360">
    <property type="entry name" value="NUCLEAR TRANSCRIPTION FACTOR, X-BOX BINDING 1 NFX1"/>
    <property type="match status" value="1"/>
</dbReference>
<evidence type="ECO:0000256" key="3">
    <source>
        <dbReference type="ARBA" id="ARBA00022737"/>
    </source>
</evidence>
<evidence type="ECO:0000259" key="8">
    <source>
        <dbReference type="SMART" id="SM00438"/>
    </source>
</evidence>
<keyword evidence="7" id="KW-0812">Transmembrane</keyword>
<comment type="similarity">
    <text evidence="1">Belongs to the NFX1 family.</text>
</comment>
<sequence>MSYIRGKGRGRGDSASTKNPFFNSPGNHRTPVSTEERFRQISQLHSQAVDKHLRNQRESTETFSDNHVTEDDADEELIKKVTASYDKQSCPSSNGDSELNTSSMLDLMMNEDSNVCLVCLESIKRTEKIWSCSSCHCIIHLNCIQQWINEGAYQQQQSMLSEQHFPNKKVPWNCFFITIILYCPPFLCRAEFEHSDYPSLYKCFCGKNTNPTDDPWLLPHSCGETCNKQLKPACGHQCLLLCHPGPCPPCPKSVKVSCYCGQSNPVSRRCGFKAWSCGQPCGKLLECQAHRCQQICHKGECSPCAETSVQHCRCGKEKQSRPCAQLTWSCNQVCGKLFPCGKHWCQETCHPQGTCGECPRSQAIRLCPCGKTSTHNLPCTEDVPCCGDTCGKALSCGQHQCTEKCHYGSCSQCLQFSVKSCRCGARQKEMPCVKTFTCEVRCQKKKSCGRHVCKRRCCDGVACSTCDQICGKKLKCGNHKCMSVCHDGPCYPCTITIDKACSCGQTVVSVPCIRQKVAQPPKCRRPCLHKSKCDHQTIQKHACHFGDCPPCILVCGRKLTGCDHSCQSRCHDSVSVKIQTEKKVLAGPWEQHTPSYTTLIRQPCPPCPFPTSVQCKGQHETSVLPCSNSVIYSCKRECGKELPCTNHTCTLECHVVSGESGGGGESGTECQTCEEACSQPRPKGCTHPCIKPCHPKACPPCKQGVKTRCHCGVTVIYTPCHEWTNPQFNKDEKLSCPGLCPKELNCGHPCSLKCHPPGQCRSKCIEKVTLRCKCRTIKQTVACHLAADKVIECTEKCKQPHQSPPTSSDQGSQSEAPEEKVESVLLPGRRQRKRKERTTSVDESESFISMQLLKKYCPIVFIVLSVLAAFYFAITAEN</sequence>
<evidence type="ECO:0000313" key="9">
    <source>
        <dbReference type="EMBL" id="KAF6022952.1"/>
    </source>
</evidence>
<feature type="domain" description="NF-X1-type" evidence="8">
    <location>
        <begin position="340"/>
        <end position="360"/>
    </location>
</feature>
<dbReference type="GO" id="GO:0005634">
    <property type="term" value="C:nucleus"/>
    <property type="evidence" value="ECO:0007669"/>
    <property type="project" value="InterPro"/>
</dbReference>
<dbReference type="CDD" id="cd16697">
    <property type="entry name" value="RING-CH-C4HC3_NFXL1"/>
    <property type="match status" value="1"/>
</dbReference>
<feature type="region of interest" description="Disordered" evidence="6">
    <location>
        <begin position="799"/>
        <end position="840"/>
    </location>
</feature>
<dbReference type="CDD" id="cd06008">
    <property type="entry name" value="NF-X1-zinc-finger"/>
    <property type="match status" value="5"/>
</dbReference>